<dbReference type="GO" id="GO:0016428">
    <property type="term" value="F:tRNA (cytidine-5-)-methyltransferase activity"/>
    <property type="evidence" value="ECO:0007669"/>
    <property type="project" value="InterPro"/>
</dbReference>
<dbReference type="GO" id="GO:0000049">
    <property type="term" value="F:tRNA binding"/>
    <property type="evidence" value="ECO:0007669"/>
    <property type="project" value="UniProtKB-KW"/>
</dbReference>
<dbReference type="InterPro" id="IPR001678">
    <property type="entry name" value="MeTrfase_RsmB-F_NOP2_dom"/>
</dbReference>
<keyword evidence="14" id="KW-1185">Reference proteome</keyword>
<dbReference type="InterPro" id="IPR029063">
    <property type="entry name" value="SAM-dependent_MTases_sf"/>
</dbReference>
<gene>
    <name evidence="13" type="ORF">DAKH74_006150</name>
</gene>
<keyword evidence="9" id="KW-0539">Nucleus</keyword>
<name>A0AAV5RQW6_MAUHU</name>
<comment type="caution">
    <text evidence="13">The sequence shown here is derived from an EMBL/GenBank/DDBJ whole genome shotgun (WGS) entry which is preliminary data.</text>
</comment>
<protein>
    <recommendedName>
        <fullName evidence="12">SAM-dependent MTase RsmB/NOP-type domain-containing protein</fullName>
    </recommendedName>
</protein>
<evidence type="ECO:0000256" key="5">
    <source>
        <dbReference type="ARBA" id="ARBA00022679"/>
    </source>
</evidence>
<keyword evidence="6 10" id="KW-0949">S-adenosyl-L-methionine</keyword>
<dbReference type="Gene3D" id="3.40.50.150">
    <property type="entry name" value="Vaccinia Virus protein VP39"/>
    <property type="match status" value="1"/>
</dbReference>
<dbReference type="InterPro" id="IPR049560">
    <property type="entry name" value="MeTrfase_RsmB-F_NOP2_cat"/>
</dbReference>
<feature type="region of interest" description="Disordered" evidence="11">
    <location>
        <begin position="639"/>
        <end position="666"/>
    </location>
</feature>
<feature type="domain" description="SAM-dependent MTase RsmB/NOP-type" evidence="12">
    <location>
        <begin position="45"/>
        <end position="404"/>
    </location>
</feature>
<evidence type="ECO:0000313" key="14">
    <source>
        <dbReference type="Proteomes" id="UP001377567"/>
    </source>
</evidence>
<evidence type="ECO:0000256" key="4">
    <source>
        <dbReference type="ARBA" id="ARBA00022603"/>
    </source>
</evidence>
<dbReference type="Pfam" id="PF25378">
    <property type="entry name" value="PUA_NSUN2"/>
    <property type="match status" value="1"/>
</dbReference>
<comment type="similarity">
    <text evidence="2 10">Belongs to the class I-like SAM-binding methyltransferase superfamily. RsmB/NOP family.</text>
</comment>
<dbReference type="PROSITE" id="PS51686">
    <property type="entry name" value="SAM_MT_RSMB_NOP"/>
    <property type="match status" value="1"/>
</dbReference>
<dbReference type="SUPFAM" id="SSF53335">
    <property type="entry name" value="S-adenosyl-L-methionine-dependent methyltransferases"/>
    <property type="match status" value="1"/>
</dbReference>
<dbReference type="InterPro" id="IPR057286">
    <property type="entry name" value="PUA_NSUN2"/>
</dbReference>
<dbReference type="EMBL" id="BTGD01000001">
    <property type="protein sequence ID" value="GMM53999.1"/>
    <property type="molecule type" value="Genomic_DNA"/>
</dbReference>
<feature type="binding site" evidence="10">
    <location>
        <position position="222"/>
    </location>
    <ligand>
        <name>S-adenosyl-L-methionine</name>
        <dbReference type="ChEBI" id="CHEBI:59789"/>
    </ligand>
</feature>
<evidence type="ECO:0000256" key="8">
    <source>
        <dbReference type="ARBA" id="ARBA00022884"/>
    </source>
</evidence>
<keyword evidence="3" id="KW-0820">tRNA-binding</keyword>
<dbReference type="GO" id="GO:0030488">
    <property type="term" value="P:tRNA methylation"/>
    <property type="evidence" value="ECO:0007669"/>
    <property type="project" value="TreeGrafter"/>
</dbReference>
<evidence type="ECO:0000259" key="12">
    <source>
        <dbReference type="PROSITE" id="PS51686"/>
    </source>
</evidence>
<evidence type="ECO:0000256" key="11">
    <source>
        <dbReference type="SAM" id="MobiDB-lite"/>
    </source>
</evidence>
<dbReference type="Proteomes" id="UP001377567">
    <property type="component" value="Unassembled WGS sequence"/>
</dbReference>
<keyword evidence="7" id="KW-0819">tRNA processing</keyword>
<evidence type="ECO:0000256" key="10">
    <source>
        <dbReference type="PROSITE-ProRule" id="PRU01023"/>
    </source>
</evidence>
<keyword evidence="4 10" id="KW-0489">Methyltransferase</keyword>
<feature type="active site" description="Nucleophile" evidence="10">
    <location>
        <position position="303"/>
    </location>
</feature>
<dbReference type="InterPro" id="IPR023267">
    <property type="entry name" value="RCMT"/>
</dbReference>
<dbReference type="Pfam" id="PF01189">
    <property type="entry name" value="Methyltr_RsmB-F"/>
    <property type="match status" value="1"/>
</dbReference>
<keyword evidence="8 10" id="KW-0694">RNA-binding</keyword>
<evidence type="ECO:0000256" key="7">
    <source>
        <dbReference type="ARBA" id="ARBA00022694"/>
    </source>
</evidence>
<dbReference type="PROSITE" id="PS01153">
    <property type="entry name" value="NOL1_NOP2_SUN"/>
    <property type="match status" value="1"/>
</dbReference>
<comment type="subcellular location">
    <subcellularLocation>
        <location evidence="1">Nucleus</location>
    </subcellularLocation>
</comment>
<dbReference type="InterPro" id="IPR057285">
    <property type="entry name" value="Pre-PUA_NSUN2"/>
</dbReference>
<organism evidence="13 14">
    <name type="scientific">Maudiozyma humilis</name>
    <name type="common">Sour dough yeast</name>
    <name type="synonym">Kazachstania humilis</name>
    <dbReference type="NCBI Taxonomy" id="51915"/>
    <lineage>
        <taxon>Eukaryota</taxon>
        <taxon>Fungi</taxon>
        <taxon>Dikarya</taxon>
        <taxon>Ascomycota</taxon>
        <taxon>Saccharomycotina</taxon>
        <taxon>Saccharomycetes</taxon>
        <taxon>Saccharomycetales</taxon>
        <taxon>Saccharomycetaceae</taxon>
        <taxon>Maudiozyma</taxon>
    </lineage>
</organism>
<evidence type="ECO:0000256" key="1">
    <source>
        <dbReference type="ARBA" id="ARBA00004123"/>
    </source>
</evidence>
<dbReference type="AlphaFoldDB" id="A0AAV5RQW6"/>
<dbReference type="InterPro" id="IPR023270">
    <property type="entry name" value="RCMT_NCL1"/>
</dbReference>
<evidence type="ECO:0000256" key="6">
    <source>
        <dbReference type="ARBA" id="ARBA00022691"/>
    </source>
</evidence>
<evidence type="ECO:0000256" key="3">
    <source>
        <dbReference type="ARBA" id="ARBA00022555"/>
    </source>
</evidence>
<sequence length="666" mass="75812">MAKKKHYGRKSAVNRNWANIERENPLWESYYRSLQLFPDDQWELFKKACQEPLPLTFRVTGSTSPKLRKEILQLFQQDHLEKLTGVEFEGVKVDPPQLLPWYPSQSAWQIDVPKRVMRKNEMFSATQRFLVLETGAGNISRQEAVSMVPPLLLDVQPCHKVLDMCAAPGSKTAQLIEALHADPATPPTGFVIANDSDTRRSHMLVHQLKRLRSPNYLILNHDAQFFPRIAVEQDVSSKHKCLKFDRVLCDVPCSGDGTLRKNINVWSDWKHQNGLGLHALQWKILNRGIELLEDGGRIVYSTCSLNPIEDEAVVAQALRKWGDSVSLVDCSAELPQLKRCRGISQWPVIGKNQQIKTRGDEGSLESWFPPTAEEARMFHLERCMRILPHQQNTGGFFVAVFEKTASVETAPEVEEKLAAVTIAEPSTTAPAEKKKKALPLDAIDEPFNFVSGDNEDMQKCWSFFGINEQFNRDCCLVRSKLGDPIRVVYTVNPMLKDIIQMNGEKLKKIYAGVKMFVYQRDDIECPWRIHSEAVPCIRNYMNHNRVIEGDKELLRVLIEEPFPTYDFLLKHDVSQKIIDKINTLSTGCAFVHVSRDDEDKESLLIPIWKGVKSINIMIAKQDAHELLYRVFGIETKAKENPNARVSPEDAEKDSTDACDKVEPALS</sequence>
<dbReference type="PANTHER" id="PTHR22808">
    <property type="entry name" value="NCL1 YEAST -RELATED NOL1/NOP2/FMU SUN DOMAIN-CONTAINING"/>
    <property type="match status" value="1"/>
</dbReference>
<feature type="binding site" evidence="10">
    <location>
        <position position="250"/>
    </location>
    <ligand>
        <name>S-adenosyl-L-methionine</name>
        <dbReference type="ChEBI" id="CHEBI:59789"/>
    </ligand>
</feature>
<dbReference type="PRINTS" id="PR02008">
    <property type="entry name" value="RCMTFAMILY"/>
</dbReference>
<dbReference type="GO" id="GO:0005737">
    <property type="term" value="C:cytoplasm"/>
    <property type="evidence" value="ECO:0007669"/>
    <property type="project" value="TreeGrafter"/>
</dbReference>
<accession>A0AAV5RQW6</accession>
<evidence type="ECO:0000313" key="13">
    <source>
        <dbReference type="EMBL" id="GMM53999.1"/>
    </source>
</evidence>
<dbReference type="GO" id="GO:0005634">
    <property type="term" value="C:nucleus"/>
    <property type="evidence" value="ECO:0007669"/>
    <property type="project" value="UniProtKB-SubCell"/>
</dbReference>
<dbReference type="PANTHER" id="PTHR22808:SF1">
    <property type="entry name" value="RNA CYTOSINE-C(5)-METHYLTRANSFERASE NSUN2-RELATED"/>
    <property type="match status" value="1"/>
</dbReference>
<feature type="binding site" evidence="10">
    <location>
        <position position="195"/>
    </location>
    <ligand>
        <name>S-adenosyl-L-methionine</name>
        <dbReference type="ChEBI" id="CHEBI:59789"/>
    </ligand>
</feature>
<proteinExistence type="inferred from homology"/>
<evidence type="ECO:0000256" key="9">
    <source>
        <dbReference type="ARBA" id="ARBA00023242"/>
    </source>
</evidence>
<reference evidence="13 14" key="1">
    <citation type="journal article" date="2023" name="Elife">
        <title>Identification of key yeast species and microbe-microbe interactions impacting larval growth of Drosophila in the wild.</title>
        <authorList>
            <person name="Mure A."/>
            <person name="Sugiura Y."/>
            <person name="Maeda R."/>
            <person name="Honda K."/>
            <person name="Sakurai N."/>
            <person name="Takahashi Y."/>
            <person name="Watada M."/>
            <person name="Katoh T."/>
            <person name="Gotoh A."/>
            <person name="Gotoh Y."/>
            <person name="Taniguchi I."/>
            <person name="Nakamura K."/>
            <person name="Hayashi T."/>
            <person name="Katayama T."/>
            <person name="Uemura T."/>
            <person name="Hattori Y."/>
        </authorList>
    </citation>
    <scope>NUCLEOTIDE SEQUENCE [LARGE SCALE GENOMIC DNA]</scope>
    <source>
        <strain evidence="13 14">KH-74</strain>
    </source>
</reference>
<dbReference type="Pfam" id="PF25376">
    <property type="entry name" value="Pre-PUA_NSUN2"/>
    <property type="match status" value="1"/>
</dbReference>
<evidence type="ECO:0000256" key="2">
    <source>
        <dbReference type="ARBA" id="ARBA00007494"/>
    </source>
</evidence>
<keyword evidence="5 10" id="KW-0808">Transferase</keyword>
<feature type="binding site" evidence="10">
    <location>
        <begin position="165"/>
        <end position="171"/>
    </location>
    <ligand>
        <name>S-adenosyl-L-methionine</name>
        <dbReference type="ChEBI" id="CHEBI:59789"/>
    </ligand>
</feature>
<dbReference type="PRINTS" id="PR02011">
    <property type="entry name" value="RCMTNCL1"/>
</dbReference>
<dbReference type="InterPro" id="IPR018314">
    <property type="entry name" value="RsmB/NOL1/NOP2-like_CS"/>
</dbReference>